<dbReference type="SUPFAM" id="SSF52540">
    <property type="entry name" value="P-loop containing nucleoside triphosphate hydrolases"/>
    <property type="match status" value="1"/>
</dbReference>
<dbReference type="InterPro" id="IPR037359">
    <property type="entry name" value="NST/OST"/>
</dbReference>
<evidence type="ECO:0000256" key="2">
    <source>
        <dbReference type="ARBA" id="ARBA00023180"/>
    </source>
</evidence>
<reference evidence="4 5" key="1">
    <citation type="journal article" date="2020" name="Microorganisms">
        <title>Simultaneous Genome Sequencing of Prosthecochloris ethylica and Desulfuromonas acetoxidans within a Syntrophic Mixture Reveals Unique Pili and Protein Interactions.</title>
        <authorList>
            <person name="Kyndt J.A."/>
            <person name="Van Beeumen J.J."/>
            <person name="Meyer T.E."/>
        </authorList>
    </citation>
    <scope>NUCLEOTIDE SEQUENCE [LARGE SCALE GENOMIC DNA]</scope>
    <source>
        <strain evidence="4 5">N3</strain>
    </source>
</reference>
<dbReference type="InterPro" id="IPR027417">
    <property type="entry name" value="P-loop_NTPase"/>
</dbReference>
<gene>
    <name evidence="4" type="ORF">INT08_09710</name>
</gene>
<keyword evidence="1" id="KW-0808">Transferase</keyword>
<protein>
    <submittedName>
        <fullName evidence="4">Sulfotransferase</fullName>
    </submittedName>
</protein>
<keyword evidence="5" id="KW-1185">Reference proteome</keyword>
<dbReference type="Pfam" id="PF00685">
    <property type="entry name" value="Sulfotransfer_1"/>
    <property type="match status" value="1"/>
</dbReference>
<keyword evidence="2" id="KW-0325">Glycoprotein</keyword>
<comment type="caution">
    <text evidence="4">The sequence shown here is derived from an EMBL/GenBank/DDBJ whole genome shotgun (WGS) entry which is preliminary data.</text>
</comment>
<evidence type="ECO:0000313" key="4">
    <source>
        <dbReference type="EMBL" id="MBF0637441.1"/>
    </source>
</evidence>
<dbReference type="PANTHER" id="PTHR10605:SF56">
    <property type="entry name" value="BIFUNCTIONAL HEPARAN SULFATE N-DEACETYLASE_N-SULFOTRANSFERASE"/>
    <property type="match status" value="1"/>
</dbReference>
<dbReference type="RefSeq" id="WP_175187861.1">
    <property type="nucleotide sequence ID" value="NZ_JABVZQ010000026.1"/>
</dbReference>
<dbReference type="EMBL" id="JADGII010000021">
    <property type="protein sequence ID" value="MBF0637441.1"/>
    <property type="molecule type" value="Genomic_DNA"/>
</dbReference>
<name>A0ABR9XTQ6_9CHLB</name>
<dbReference type="PANTHER" id="PTHR10605">
    <property type="entry name" value="HEPARAN SULFATE SULFOTRANSFERASE"/>
    <property type="match status" value="1"/>
</dbReference>
<organism evidence="4 5">
    <name type="scientific">Prosthecochloris ethylica</name>
    <dbReference type="NCBI Taxonomy" id="2743976"/>
    <lineage>
        <taxon>Bacteria</taxon>
        <taxon>Pseudomonadati</taxon>
        <taxon>Chlorobiota</taxon>
        <taxon>Chlorobiia</taxon>
        <taxon>Chlorobiales</taxon>
        <taxon>Chlorobiaceae</taxon>
        <taxon>Prosthecochloris</taxon>
    </lineage>
</organism>
<accession>A0ABR9XTQ6</accession>
<evidence type="ECO:0000256" key="1">
    <source>
        <dbReference type="ARBA" id="ARBA00022679"/>
    </source>
</evidence>
<dbReference type="InterPro" id="IPR000863">
    <property type="entry name" value="Sulfotransferase_dom"/>
</dbReference>
<evidence type="ECO:0000259" key="3">
    <source>
        <dbReference type="Pfam" id="PF00685"/>
    </source>
</evidence>
<feature type="domain" description="Sulfotransferase" evidence="3">
    <location>
        <begin position="13"/>
        <end position="299"/>
    </location>
</feature>
<proteinExistence type="predicted"/>
<dbReference type="Gene3D" id="3.40.50.300">
    <property type="entry name" value="P-loop containing nucleotide triphosphate hydrolases"/>
    <property type="match status" value="1"/>
</dbReference>
<sequence>MIVINDGAKVKLPDFFIVGAAKSGTTSLYYYLKNHRDVYMPKIKEPWFFSFVGERPEFVSPDPLPNIVSELNEYISLFEDAKNSQVIGEASPSYLYTYNKSISSIKKVYGDKCKDIKVIIILRNPVDRAFSQYSMFRRDGNEPEKNFEKAFLKSKERVCDRKWNIFYDYMGFGMYSEQVKTYKKEFKDIKIYMYDELVNEKERVLKDICKFLSINYYKDAKKLNHHNVSGVPNNYFSYPIYYLMYRDNPIKKMLKKVLSDDVRVKVRCDVSRKILKKNTLNNNVRERVNNFYREDMKKLEEVIEKKIL</sequence>
<dbReference type="Proteomes" id="UP000619838">
    <property type="component" value="Unassembled WGS sequence"/>
</dbReference>
<evidence type="ECO:0000313" key="5">
    <source>
        <dbReference type="Proteomes" id="UP000619838"/>
    </source>
</evidence>